<keyword evidence="3 7" id="KW-0997">Cell inner membrane</keyword>
<dbReference type="NCBIfam" id="TIGR00786">
    <property type="entry name" value="dctM"/>
    <property type="match status" value="1"/>
</dbReference>
<feature type="transmembrane region" description="Helical" evidence="7">
    <location>
        <begin position="133"/>
        <end position="154"/>
    </location>
</feature>
<evidence type="ECO:0000256" key="7">
    <source>
        <dbReference type="RuleBase" id="RU369079"/>
    </source>
</evidence>
<feature type="transmembrane region" description="Helical" evidence="7">
    <location>
        <begin position="286"/>
        <end position="310"/>
    </location>
</feature>
<evidence type="ECO:0000256" key="1">
    <source>
        <dbReference type="ARBA" id="ARBA00004429"/>
    </source>
</evidence>
<comment type="caution">
    <text evidence="7">Lacks conserved residue(s) required for the propagation of feature annotation.</text>
</comment>
<proteinExistence type="inferred from homology"/>
<keyword evidence="4 7" id="KW-0812">Transmembrane</keyword>
<keyword evidence="2" id="KW-1003">Cell membrane</keyword>
<feature type="transmembrane region" description="Helical" evidence="7">
    <location>
        <begin position="25"/>
        <end position="49"/>
    </location>
</feature>
<gene>
    <name evidence="9" type="ORF">NWE54_05910</name>
</gene>
<keyword evidence="5 7" id="KW-1133">Transmembrane helix</keyword>
<evidence type="ECO:0000256" key="2">
    <source>
        <dbReference type="ARBA" id="ARBA00022475"/>
    </source>
</evidence>
<name>A0A9E8CQJ7_9HYPH</name>
<evidence type="ECO:0000259" key="8">
    <source>
        <dbReference type="Pfam" id="PF06808"/>
    </source>
</evidence>
<dbReference type="EMBL" id="CP102774">
    <property type="protein sequence ID" value="UZF88319.1"/>
    <property type="molecule type" value="Genomic_DNA"/>
</dbReference>
<dbReference type="InterPro" id="IPR010656">
    <property type="entry name" value="DctM"/>
</dbReference>
<dbReference type="GO" id="GO:0022857">
    <property type="term" value="F:transmembrane transporter activity"/>
    <property type="evidence" value="ECO:0007669"/>
    <property type="project" value="UniProtKB-UniRule"/>
</dbReference>
<feature type="transmembrane region" description="Helical" evidence="7">
    <location>
        <begin position="55"/>
        <end position="79"/>
    </location>
</feature>
<comment type="similarity">
    <text evidence="7">Belongs to the TRAP transporter large permease family.</text>
</comment>
<dbReference type="PANTHER" id="PTHR33362:SF5">
    <property type="entry name" value="C4-DICARBOXYLATE TRAP TRANSPORTER LARGE PERMEASE PROTEIN DCTM"/>
    <property type="match status" value="1"/>
</dbReference>
<organism evidence="9">
    <name type="scientific">Bosea sp. NBC_00436</name>
    <dbReference type="NCBI Taxonomy" id="2969620"/>
    <lineage>
        <taxon>Bacteria</taxon>
        <taxon>Pseudomonadati</taxon>
        <taxon>Pseudomonadota</taxon>
        <taxon>Alphaproteobacteria</taxon>
        <taxon>Hyphomicrobiales</taxon>
        <taxon>Boseaceae</taxon>
        <taxon>Bosea</taxon>
    </lineage>
</organism>
<evidence type="ECO:0000313" key="9">
    <source>
        <dbReference type="EMBL" id="UZF88319.1"/>
    </source>
</evidence>
<dbReference type="PANTHER" id="PTHR33362">
    <property type="entry name" value="SIALIC ACID TRAP TRANSPORTER PERMEASE PROTEIN SIAT-RELATED"/>
    <property type="match status" value="1"/>
</dbReference>
<accession>A0A9E8CQJ7</accession>
<evidence type="ECO:0000256" key="5">
    <source>
        <dbReference type="ARBA" id="ARBA00022989"/>
    </source>
</evidence>
<sequence length="316" mass="33387">MTCATIGRISVPELEKRGYPLNMTIGTLAGSGTLGLLIPPSIIMIVYGVTAEVSIARLFIAGVLPGILLMALFMGYTAIWSLLNPDKMPPAEPTVPFLEKVNRSRRLIPVALLIASVVGSIYGGIATPTEAETIGVIGALILAAVGGGLTRASFMDGLMAAMRTSCMISFIIACAACLTIAVAFVDIPRSLASWVDAMHLSPYALLAVLAVFMLILGCFLEGISIIVLTSSVMLPMVQAAGIDLLWFGIFLVILIEAAQITPPVGFNLFVLQSITGKDILAVTKAAIPYFFVLMLLLVLITAFPQIVTILPKMMTG</sequence>
<evidence type="ECO:0000256" key="4">
    <source>
        <dbReference type="ARBA" id="ARBA00022692"/>
    </source>
</evidence>
<feature type="transmembrane region" description="Helical" evidence="7">
    <location>
        <begin position="166"/>
        <end position="185"/>
    </location>
</feature>
<protein>
    <recommendedName>
        <fullName evidence="7">TRAP transporter large permease protein</fullName>
    </recommendedName>
</protein>
<comment type="function">
    <text evidence="7">Part of the tripartite ATP-independent periplasmic (TRAP) transport system.</text>
</comment>
<reference evidence="9" key="1">
    <citation type="submission" date="2022-08" db="EMBL/GenBank/DDBJ databases">
        <title>Complete Genome Sequences of 2 Bosea sp. soil isolates.</title>
        <authorList>
            <person name="Alvarez Arevalo M."/>
            <person name="Sterndorff E.B."/>
            <person name="Faurdal D."/>
            <person name="Joergensen T.S."/>
            <person name="Weber T."/>
        </authorList>
    </citation>
    <scope>NUCLEOTIDE SEQUENCE</scope>
    <source>
        <strain evidence="9">NBC_00436</strain>
    </source>
</reference>
<evidence type="ECO:0000256" key="3">
    <source>
        <dbReference type="ARBA" id="ARBA00022519"/>
    </source>
</evidence>
<keyword evidence="6 7" id="KW-0472">Membrane</keyword>
<feature type="transmembrane region" description="Helical" evidence="7">
    <location>
        <begin position="107"/>
        <end position="127"/>
    </location>
</feature>
<evidence type="ECO:0000256" key="6">
    <source>
        <dbReference type="ARBA" id="ARBA00023136"/>
    </source>
</evidence>
<dbReference type="Pfam" id="PF06808">
    <property type="entry name" value="DctM"/>
    <property type="match status" value="1"/>
</dbReference>
<comment type="subcellular location">
    <subcellularLocation>
        <location evidence="1 7">Cell inner membrane</location>
        <topology evidence="1 7">Multi-pass membrane protein</topology>
    </subcellularLocation>
</comment>
<feature type="transmembrane region" description="Helical" evidence="7">
    <location>
        <begin position="244"/>
        <end position="266"/>
    </location>
</feature>
<dbReference type="AlphaFoldDB" id="A0A9E8CQJ7"/>
<feature type="transmembrane region" description="Helical" evidence="7">
    <location>
        <begin position="205"/>
        <end position="232"/>
    </location>
</feature>
<comment type="subunit">
    <text evidence="7">The complex comprises the extracytoplasmic solute receptor protein and the two transmembrane proteins.</text>
</comment>
<dbReference type="InterPro" id="IPR004681">
    <property type="entry name" value="TRAP_DctM"/>
</dbReference>
<keyword evidence="7" id="KW-0813">Transport</keyword>
<feature type="domain" description="TRAP C4-dicarboxylate transport system permease DctM subunit" evidence="8">
    <location>
        <begin position="3"/>
        <end position="306"/>
    </location>
</feature>
<dbReference type="GO" id="GO:0005886">
    <property type="term" value="C:plasma membrane"/>
    <property type="evidence" value="ECO:0007669"/>
    <property type="project" value="UniProtKB-SubCell"/>
</dbReference>